<dbReference type="GO" id="GO:0046475">
    <property type="term" value="P:glycerophospholipid catabolic process"/>
    <property type="evidence" value="ECO:0007669"/>
    <property type="project" value="TreeGrafter"/>
</dbReference>
<feature type="domain" description="PLA2c" evidence="5">
    <location>
        <begin position="94"/>
        <end position="355"/>
    </location>
</feature>
<keyword evidence="7" id="KW-1185">Reference proteome</keyword>
<dbReference type="InterPro" id="IPR016035">
    <property type="entry name" value="Acyl_Trfase/lysoPLipase"/>
</dbReference>
<dbReference type="GO" id="GO:0016020">
    <property type="term" value="C:membrane"/>
    <property type="evidence" value="ECO:0007669"/>
    <property type="project" value="UniProtKB-SubCell"/>
</dbReference>
<dbReference type="PANTHER" id="PTHR10728">
    <property type="entry name" value="CYTOSOLIC PHOSPHOLIPASE A2"/>
    <property type="match status" value="1"/>
</dbReference>
<accession>A0A091N7E3</accession>
<evidence type="ECO:0000256" key="2">
    <source>
        <dbReference type="ARBA" id="ARBA00022801"/>
    </source>
</evidence>
<dbReference type="PANTHER" id="PTHR10728:SF67">
    <property type="entry name" value="PHOSPHOLIPASE A2"/>
    <property type="match status" value="1"/>
</dbReference>
<feature type="non-terminal residue" evidence="6">
    <location>
        <position position="1"/>
    </location>
</feature>
<dbReference type="SUPFAM" id="SSF52151">
    <property type="entry name" value="FabD/lysophospholipase-like"/>
    <property type="match status" value="1"/>
</dbReference>
<evidence type="ECO:0000256" key="3">
    <source>
        <dbReference type="ARBA" id="ARBA00023098"/>
    </source>
</evidence>
<evidence type="ECO:0000256" key="4">
    <source>
        <dbReference type="PROSITE-ProRule" id="PRU00555"/>
    </source>
</evidence>
<dbReference type="EMBL" id="KL378140">
    <property type="protein sequence ID" value="KFP85381.1"/>
    <property type="molecule type" value="Genomic_DNA"/>
</dbReference>
<dbReference type="AlphaFoldDB" id="A0A091N7E3"/>
<dbReference type="Pfam" id="PF01735">
    <property type="entry name" value="PLA2_B"/>
    <property type="match status" value="1"/>
</dbReference>
<dbReference type="Proteomes" id="UP000054244">
    <property type="component" value="Unassembled WGS sequence"/>
</dbReference>
<dbReference type="Gene3D" id="3.40.1090.10">
    <property type="entry name" value="Cytosolic phospholipase A2 catalytic domain"/>
    <property type="match status" value="1"/>
</dbReference>
<comment type="subcellular location">
    <subcellularLocation>
        <location evidence="1">Membrane</location>
        <topology evidence="1">Peripheral membrane protein</topology>
    </subcellularLocation>
</comment>
<dbReference type="GO" id="GO:0005829">
    <property type="term" value="C:cytosol"/>
    <property type="evidence" value="ECO:0007669"/>
    <property type="project" value="TreeGrafter"/>
</dbReference>
<dbReference type="Pfam" id="PF18695">
    <property type="entry name" value="cPLA2_C2"/>
    <property type="match status" value="1"/>
</dbReference>
<feature type="non-terminal residue" evidence="6">
    <location>
        <position position="355"/>
    </location>
</feature>
<dbReference type="GO" id="GO:0047498">
    <property type="term" value="F:calcium-dependent phospholipase A2 activity"/>
    <property type="evidence" value="ECO:0007669"/>
    <property type="project" value="TreeGrafter"/>
</dbReference>
<sequence>TVRGSFEETQTVSLGCDSRSRLPDPTIFHYAKYKQPSLDVALTKKRRIPTFCACLSCGTRRTSVPLTLPLKSLPSEQEVVGEHRKFDLHFKVKKCQEDLDVRLGFDLCAQEKDFIRKRKRVVAAALKDVLQLEEDLQDDEVPVVAIMTTGGGTRALTAMYAHLLSVQELNVLDCVSYITGLSGTTWTMSNLYEDPDWSQKDLKETLNDARKHVLKNKFFTCFAPNRLKYYLKELCQRQQEGHQICFTDLWGLIIEAMLHEKEDSHKLTDQQQALNQGQNPLPIYLSLNVKDKISDQDFREWVEFTPYEVGFPKYGAFIRAEDFGSEFFMGRLMKKIPESRICFLEGVLLLWRNVV</sequence>
<evidence type="ECO:0000313" key="6">
    <source>
        <dbReference type="EMBL" id="KFP85381.1"/>
    </source>
</evidence>
<evidence type="ECO:0000256" key="1">
    <source>
        <dbReference type="ARBA" id="ARBA00004170"/>
    </source>
</evidence>
<dbReference type="PROSITE" id="PS51210">
    <property type="entry name" value="PLA2C"/>
    <property type="match status" value="1"/>
</dbReference>
<protein>
    <submittedName>
        <fullName evidence="6">Cytosolic phospholipase A2 epsilon</fullName>
    </submittedName>
</protein>
<keyword evidence="4" id="KW-0442">Lipid degradation</keyword>
<evidence type="ECO:0000313" key="7">
    <source>
        <dbReference type="Proteomes" id="UP000054244"/>
    </source>
</evidence>
<dbReference type="GO" id="GO:0005544">
    <property type="term" value="F:calcium-dependent phospholipid binding"/>
    <property type="evidence" value="ECO:0007669"/>
    <property type="project" value="TreeGrafter"/>
</dbReference>
<dbReference type="InterPro" id="IPR040723">
    <property type="entry name" value="cPLA2_C2"/>
</dbReference>
<evidence type="ECO:0000259" key="5">
    <source>
        <dbReference type="PROSITE" id="PS51210"/>
    </source>
</evidence>
<organism evidence="6 7">
    <name type="scientific">Apaloderma vittatum</name>
    <name type="common">Bar-tailed trogon</name>
    <dbReference type="NCBI Taxonomy" id="57397"/>
    <lineage>
        <taxon>Eukaryota</taxon>
        <taxon>Metazoa</taxon>
        <taxon>Chordata</taxon>
        <taxon>Craniata</taxon>
        <taxon>Vertebrata</taxon>
        <taxon>Euteleostomi</taxon>
        <taxon>Archelosauria</taxon>
        <taxon>Archosauria</taxon>
        <taxon>Dinosauria</taxon>
        <taxon>Saurischia</taxon>
        <taxon>Theropoda</taxon>
        <taxon>Coelurosauria</taxon>
        <taxon>Aves</taxon>
        <taxon>Neognathae</taxon>
        <taxon>Neoaves</taxon>
        <taxon>Telluraves</taxon>
        <taxon>Coraciimorphae</taxon>
        <taxon>Trogoniformes</taxon>
        <taxon>Trogonidae</taxon>
        <taxon>Apaloderma</taxon>
    </lineage>
</organism>
<name>A0A091N7E3_APAVI</name>
<dbReference type="InterPro" id="IPR002642">
    <property type="entry name" value="LysoPLipase_cat_dom"/>
</dbReference>
<keyword evidence="2 4" id="KW-0378">Hydrolase</keyword>
<proteinExistence type="predicted"/>
<keyword evidence="3 4" id="KW-0443">Lipid metabolism</keyword>
<dbReference type="GO" id="GO:0005509">
    <property type="term" value="F:calcium ion binding"/>
    <property type="evidence" value="ECO:0007669"/>
    <property type="project" value="TreeGrafter"/>
</dbReference>
<reference evidence="6 7" key="1">
    <citation type="submission" date="2014-04" db="EMBL/GenBank/DDBJ databases">
        <title>Genome evolution of avian class.</title>
        <authorList>
            <person name="Zhang G."/>
            <person name="Li C."/>
        </authorList>
    </citation>
    <scope>NUCLEOTIDE SEQUENCE [LARGE SCALE GENOMIC DNA]</scope>
    <source>
        <strain evidence="6">BGI_N311</strain>
    </source>
</reference>
<gene>
    <name evidence="6" type="ORF">N311_01492</name>
</gene>